<dbReference type="InterPro" id="IPR003609">
    <property type="entry name" value="Pan_app"/>
</dbReference>
<evidence type="ECO:0000256" key="6">
    <source>
        <dbReference type="ARBA" id="ARBA00022777"/>
    </source>
</evidence>
<keyword evidence="4" id="KW-0732">Signal</keyword>
<keyword evidence="2" id="KW-0723">Serine/threonine-protein kinase</keyword>
<evidence type="ECO:0000259" key="12">
    <source>
        <dbReference type="PROSITE" id="PS50011"/>
    </source>
</evidence>
<keyword evidence="15" id="KW-1185">Reference proteome</keyword>
<reference evidence="14 15" key="1">
    <citation type="journal article" date="2023" name="BMC Biotechnol.">
        <title>Vitis rotundifolia cv Carlos genome sequencing.</title>
        <authorList>
            <person name="Huff M."/>
            <person name="Hulse-Kemp A."/>
            <person name="Scheffler B."/>
            <person name="Youngblood R."/>
            <person name="Simpson S."/>
            <person name="Babiker E."/>
            <person name="Staton M."/>
        </authorList>
    </citation>
    <scope>NUCLEOTIDE SEQUENCE [LARGE SCALE GENOMIC DNA]</scope>
    <source>
        <tissue evidence="14">Leaf</tissue>
    </source>
</reference>
<evidence type="ECO:0000313" key="15">
    <source>
        <dbReference type="Proteomes" id="UP001168098"/>
    </source>
</evidence>
<evidence type="ECO:0000256" key="1">
    <source>
        <dbReference type="ARBA" id="ARBA00012513"/>
    </source>
</evidence>
<dbReference type="PANTHER" id="PTHR27002">
    <property type="entry name" value="RECEPTOR-LIKE SERINE/THREONINE-PROTEIN KINASE SD1-8"/>
    <property type="match status" value="1"/>
</dbReference>
<dbReference type="Gene3D" id="3.30.200.20">
    <property type="entry name" value="Phosphorylase Kinase, domain 1"/>
    <property type="match status" value="1"/>
</dbReference>
<keyword evidence="8" id="KW-1015">Disulfide bond</keyword>
<dbReference type="PROSITE" id="PS50011">
    <property type="entry name" value="PROTEIN_KINASE_DOM"/>
    <property type="match status" value="1"/>
</dbReference>
<gene>
    <name evidence="14" type="ORF">PVL29_011443</name>
</gene>
<name>A0AA38ZNT0_VITRO</name>
<evidence type="ECO:0000256" key="11">
    <source>
        <dbReference type="ARBA" id="ARBA00048679"/>
    </source>
</evidence>
<dbReference type="GO" id="GO:0005524">
    <property type="term" value="F:ATP binding"/>
    <property type="evidence" value="ECO:0007669"/>
    <property type="project" value="UniProtKB-KW"/>
</dbReference>
<dbReference type="InterPro" id="IPR000719">
    <property type="entry name" value="Prot_kinase_dom"/>
</dbReference>
<accession>A0AA38ZNT0</accession>
<feature type="domain" description="Apple" evidence="13">
    <location>
        <begin position="117"/>
        <end position="196"/>
    </location>
</feature>
<dbReference type="EC" id="2.7.11.1" evidence="1"/>
<evidence type="ECO:0000313" key="14">
    <source>
        <dbReference type="EMBL" id="KAJ9692387.1"/>
    </source>
</evidence>
<dbReference type="Pfam" id="PF08276">
    <property type="entry name" value="PAN_2"/>
    <property type="match status" value="1"/>
</dbReference>
<dbReference type="SMART" id="SM00220">
    <property type="entry name" value="S_TKc"/>
    <property type="match status" value="1"/>
</dbReference>
<dbReference type="InterPro" id="IPR011009">
    <property type="entry name" value="Kinase-like_dom_sf"/>
</dbReference>
<evidence type="ECO:0000259" key="13">
    <source>
        <dbReference type="PROSITE" id="PS50948"/>
    </source>
</evidence>
<organism evidence="14 15">
    <name type="scientific">Vitis rotundifolia</name>
    <name type="common">Muscadine grape</name>
    <dbReference type="NCBI Taxonomy" id="103349"/>
    <lineage>
        <taxon>Eukaryota</taxon>
        <taxon>Viridiplantae</taxon>
        <taxon>Streptophyta</taxon>
        <taxon>Embryophyta</taxon>
        <taxon>Tracheophyta</taxon>
        <taxon>Spermatophyta</taxon>
        <taxon>Magnoliopsida</taxon>
        <taxon>eudicotyledons</taxon>
        <taxon>Gunneridae</taxon>
        <taxon>Pentapetalae</taxon>
        <taxon>rosids</taxon>
        <taxon>Vitales</taxon>
        <taxon>Vitaceae</taxon>
        <taxon>Viteae</taxon>
        <taxon>Vitis</taxon>
    </lineage>
</organism>
<evidence type="ECO:0000256" key="4">
    <source>
        <dbReference type="ARBA" id="ARBA00022729"/>
    </source>
</evidence>
<dbReference type="PANTHER" id="PTHR27002:SF926">
    <property type="entry name" value="OS07G0535800 PROTEIN"/>
    <property type="match status" value="1"/>
</dbReference>
<dbReference type="Pfam" id="PF07714">
    <property type="entry name" value="PK_Tyr_Ser-Thr"/>
    <property type="match status" value="1"/>
</dbReference>
<keyword evidence="6" id="KW-0418">Kinase</keyword>
<evidence type="ECO:0000256" key="8">
    <source>
        <dbReference type="ARBA" id="ARBA00023157"/>
    </source>
</evidence>
<dbReference type="GO" id="GO:0004674">
    <property type="term" value="F:protein serine/threonine kinase activity"/>
    <property type="evidence" value="ECO:0007669"/>
    <property type="project" value="UniProtKB-KW"/>
</dbReference>
<dbReference type="EMBL" id="JARBHA010000009">
    <property type="protein sequence ID" value="KAJ9692387.1"/>
    <property type="molecule type" value="Genomic_DNA"/>
</dbReference>
<dbReference type="PROSITE" id="PS00108">
    <property type="entry name" value="PROTEIN_KINASE_ST"/>
    <property type="match status" value="1"/>
</dbReference>
<dbReference type="AlphaFoldDB" id="A0AA38ZNT0"/>
<dbReference type="InterPro" id="IPR021820">
    <property type="entry name" value="S-locus_recpt_kinase_C"/>
</dbReference>
<dbReference type="Proteomes" id="UP001168098">
    <property type="component" value="Unassembled WGS sequence"/>
</dbReference>
<dbReference type="InterPro" id="IPR008271">
    <property type="entry name" value="Ser/Thr_kinase_AS"/>
</dbReference>
<keyword evidence="3" id="KW-0808">Transferase</keyword>
<comment type="caution">
    <text evidence="14">The sequence shown here is derived from an EMBL/GenBank/DDBJ whole genome shotgun (WGS) entry which is preliminary data.</text>
</comment>
<evidence type="ECO:0000256" key="5">
    <source>
        <dbReference type="ARBA" id="ARBA00022741"/>
    </source>
</evidence>
<keyword evidence="7" id="KW-0067">ATP-binding</keyword>
<protein>
    <recommendedName>
        <fullName evidence="1">non-specific serine/threonine protein kinase</fullName>
        <ecNumber evidence="1">2.7.11.1</ecNumber>
    </recommendedName>
</protein>
<comment type="catalytic activity">
    <reaction evidence="11">
        <text>L-seryl-[protein] + ATP = O-phospho-L-seryl-[protein] + ADP + H(+)</text>
        <dbReference type="Rhea" id="RHEA:17989"/>
        <dbReference type="Rhea" id="RHEA-COMP:9863"/>
        <dbReference type="Rhea" id="RHEA-COMP:11604"/>
        <dbReference type="ChEBI" id="CHEBI:15378"/>
        <dbReference type="ChEBI" id="CHEBI:29999"/>
        <dbReference type="ChEBI" id="CHEBI:30616"/>
        <dbReference type="ChEBI" id="CHEBI:83421"/>
        <dbReference type="ChEBI" id="CHEBI:456216"/>
        <dbReference type="EC" id="2.7.11.1"/>
    </reaction>
</comment>
<dbReference type="Pfam" id="PF11883">
    <property type="entry name" value="DUF3403"/>
    <property type="match status" value="1"/>
</dbReference>
<dbReference type="SUPFAM" id="SSF56112">
    <property type="entry name" value="Protein kinase-like (PK-like)"/>
    <property type="match status" value="1"/>
</dbReference>
<comment type="catalytic activity">
    <reaction evidence="10">
        <text>L-threonyl-[protein] + ATP = O-phospho-L-threonyl-[protein] + ADP + H(+)</text>
        <dbReference type="Rhea" id="RHEA:46608"/>
        <dbReference type="Rhea" id="RHEA-COMP:11060"/>
        <dbReference type="Rhea" id="RHEA-COMP:11605"/>
        <dbReference type="ChEBI" id="CHEBI:15378"/>
        <dbReference type="ChEBI" id="CHEBI:30013"/>
        <dbReference type="ChEBI" id="CHEBI:30616"/>
        <dbReference type="ChEBI" id="CHEBI:61977"/>
        <dbReference type="ChEBI" id="CHEBI:456216"/>
        <dbReference type="EC" id="2.7.11.1"/>
    </reaction>
</comment>
<sequence>MEKRSGSFTLGLDRNSTSQLVILWQGGINWTSGPWHNGSFEYVSMFSHDSNPEFRYFSDENEKYFIYSVDNVDKSHTYSMYKILPDGEIMEEWNNMAVDPGDGSNAGCAKEKVLPECRDPNIMFAFEYGYMSTTIGFKFPDRDNLSLFDCQAKCFNNCSCVAFASANDDGTGCEIWTQGSFFTADSLSQRYMAHLVPHKEEKKRQQELLFELGAATKPFVKYSNVKKLENDGKKSNELQLFSFRSIATATNDFSVENKLGQGGFGPVYKRLSRSSGQGLAEFKNEIVLIAKLQHNNLVRLLDCCIEGEEKMLIYEYLSNRSLDFFLFDPNKKHLLDWKKQYNIIKGIAQGLLYLHKYSRLRVVHRDLKVNNILLDDNMNPKISDFGMTRIFGGNEFEANTKKIVGTYGYMSSEYAMRGIFSTKSDVFSFGVLLLEIISSRKNYSNHHHERPLNLIGYVWELWKEGRALELMDQTLGDLCPNDVVLRCIHVGLLCVRDNQTDRPTMSDVVSMLANKISQLSAPRQPTFFIGRSPQESRISRNNLENCSLNNASISEMEAR</sequence>
<evidence type="ECO:0000256" key="3">
    <source>
        <dbReference type="ARBA" id="ARBA00022679"/>
    </source>
</evidence>
<keyword evidence="5" id="KW-0547">Nucleotide-binding</keyword>
<keyword evidence="9" id="KW-0325">Glycoprotein</keyword>
<dbReference type="InterPro" id="IPR001245">
    <property type="entry name" value="Ser-Thr/Tyr_kinase_cat_dom"/>
</dbReference>
<dbReference type="FunFam" id="1.10.510.10:FF:000060">
    <property type="entry name" value="G-type lectin S-receptor-like serine/threonine-protein kinase"/>
    <property type="match status" value="1"/>
</dbReference>
<evidence type="ECO:0000256" key="7">
    <source>
        <dbReference type="ARBA" id="ARBA00022840"/>
    </source>
</evidence>
<dbReference type="PROSITE" id="PS50948">
    <property type="entry name" value="PAN"/>
    <property type="match status" value="1"/>
</dbReference>
<evidence type="ECO:0000256" key="2">
    <source>
        <dbReference type="ARBA" id="ARBA00022527"/>
    </source>
</evidence>
<feature type="domain" description="Protein kinase" evidence="12">
    <location>
        <begin position="253"/>
        <end position="527"/>
    </location>
</feature>
<proteinExistence type="predicted"/>
<evidence type="ECO:0000256" key="10">
    <source>
        <dbReference type="ARBA" id="ARBA00047899"/>
    </source>
</evidence>
<evidence type="ECO:0000256" key="9">
    <source>
        <dbReference type="ARBA" id="ARBA00023180"/>
    </source>
</evidence>
<dbReference type="Gene3D" id="1.10.510.10">
    <property type="entry name" value="Transferase(Phosphotransferase) domain 1"/>
    <property type="match status" value="1"/>
</dbReference>
<dbReference type="GO" id="GO:0005886">
    <property type="term" value="C:plasma membrane"/>
    <property type="evidence" value="ECO:0007669"/>
    <property type="project" value="TreeGrafter"/>
</dbReference>